<evidence type="ECO:0000256" key="1">
    <source>
        <dbReference type="SAM" id="MobiDB-lite"/>
    </source>
</evidence>
<dbReference type="EMBL" id="BMAO01020008">
    <property type="protein sequence ID" value="GFQ64404.1"/>
    <property type="molecule type" value="Genomic_DNA"/>
</dbReference>
<organism evidence="2 3">
    <name type="scientific">Trichonephila clavata</name>
    <name type="common">Joro spider</name>
    <name type="synonym">Nephila clavata</name>
    <dbReference type="NCBI Taxonomy" id="2740835"/>
    <lineage>
        <taxon>Eukaryota</taxon>
        <taxon>Metazoa</taxon>
        <taxon>Ecdysozoa</taxon>
        <taxon>Arthropoda</taxon>
        <taxon>Chelicerata</taxon>
        <taxon>Arachnida</taxon>
        <taxon>Araneae</taxon>
        <taxon>Araneomorphae</taxon>
        <taxon>Entelegynae</taxon>
        <taxon>Araneoidea</taxon>
        <taxon>Nephilidae</taxon>
        <taxon>Trichonephila</taxon>
    </lineage>
</organism>
<name>A0A8X6GCW5_TRICU</name>
<protein>
    <submittedName>
        <fullName evidence="2">Uncharacterized protein</fullName>
    </submittedName>
</protein>
<proteinExistence type="predicted"/>
<dbReference type="AlphaFoldDB" id="A0A8X6GCW5"/>
<comment type="caution">
    <text evidence="2">The sequence shown here is derived from an EMBL/GenBank/DDBJ whole genome shotgun (WGS) entry which is preliminary data.</text>
</comment>
<keyword evidence="3" id="KW-1185">Reference proteome</keyword>
<evidence type="ECO:0000313" key="2">
    <source>
        <dbReference type="EMBL" id="GFQ64404.1"/>
    </source>
</evidence>
<accession>A0A8X6GCW5</accession>
<dbReference type="Proteomes" id="UP000887116">
    <property type="component" value="Unassembled WGS sequence"/>
</dbReference>
<evidence type="ECO:0000313" key="3">
    <source>
        <dbReference type="Proteomes" id="UP000887116"/>
    </source>
</evidence>
<feature type="compositionally biased region" description="Polar residues" evidence="1">
    <location>
        <begin position="141"/>
        <end position="150"/>
    </location>
</feature>
<reference evidence="2" key="1">
    <citation type="submission" date="2020-07" db="EMBL/GenBank/DDBJ databases">
        <title>Multicomponent nature underlies the extraordinary mechanical properties of spider dragline silk.</title>
        <authorList>
            <person name="Kono N."/>
            <person name="Nakamura H."/>
            <person name="Mori M."/>
            <person name="Yoshida Y."/>
            <person name="Ohtoshi R."/>
            <person name="Malay A.D."/>
            <person name="Moran D.A.P."/>
            <person name="Tomita M."/>
            <person name="Numata K."/>
            <person name="Arakawa K."/>
        </authorList>
    </citation>
    <scope>NUCLEOTIDE SEQUENCE</scope>
</reference>
<feature type="region of interest" description="Disordered" evidence="1">
    <location>
        <begin position="131"/>
        <end position="150"/>
    </location>
</feature>
<gene>
    <name evidence="2" type="ORF">TNCT_99881</name>
</gene>
<sequence length="150" mass="17266">MYAVNNNTKNIPNNTWFKKSRNLFPYFPLSKEGEEEVLSALSPVPSLSISGIRPSRIREMVKTLPAKGLDWATGSRAQFPVVFEFLHKMWGRHGFNLLRTSRSRTLTPFQHFQRMVTKFYRKVSSHECHDSWKQIPGGKEPQQTLLSGDG</sequence>